<comment type="caution">
    <text evidence="2">The sequence shown here is derived from an EMBL/GenBank/DDBJ whole genome shotgun (WGS) entry which is preliminary data.</text>
</comment>
<dbReference type="Proteomes" id="UP000308199">
    <property type="component" value="Unassembled WGS sequence"/>
</dbReference>
<evidence type="ECO:0008006" key="4">
    <source>
        <dbReference type="Google" id="ProtNLM"/>
    </source>
</evidence>
<keyword evidence="3" id="KW-1185">Reference proteome</keyword>
<name>A0A4V3XCT4_9AGAM</name>
<evidence type="ECO:0000313" key="3">
    <source>
        <dbReference type="Proteomes" id="UP000308199"/>
    </source>
</evidence>
<feature type="region of interest" description="Disordered" evidence="1">
    <location>
        <begin position="189"/>
        <end position="217"/>
    </location>
</feature>
<proteinExistence type="predicted"/>
<organism evidence="2 3">
    <name type="scientific">Phellinidium pouzarii</name>
    <dbReference type="NCBI Taxonomy" id="167371"/>
    <lineage>
        <taxon>Eukaryota</taxon>
        <taxon>Fungi</taxon>
        <taxon>Dikarya</taxon>
        <taxon>Basidiomycota</taxon>
        <taxon>Agaricomycotina</taxon>
        <taxon>Agaricomycetes</taxon>
        <taxon>Hymenochaetales</taxon>
        <taxon>Hymenochaetaceae</taxon>
        <taxon>Phellinidium</taxon>
    </lineage>
</organism>
<dbReference type="EMBL" id="SGPK01000159">
    <property type="protein sequence ID" value="THH07113.1"/>
    <property type="molecule type" value="Genomic_DNA"/>
</dbReference>
<reference evidence="2 3" key="1">
    <citation type="submission" date="2019-02" db="EMBL/GenBank/DDBJ databases">
        <title>Genome sequencing of the rare red list fungi Phellinidium pouzarii.</title>
        <authorList>
            <person name="Buettner E."/>
            <person name="Kellner H."/>
        </authorList>
    </citation>
    <scope>NUCLEOTIDE SEQUENCE [LARGE SCALE GENOMIC DNA]</scope>
    <source>
        <strain evidence="2 3">DSM 108285</strain>
    </source>
</reference>
<gene>
    <name evidence="2" type="ORF">EW145_g3616</name>
</gene>
<sequence>MELSREAYQLIVQNVGSRADLCTLARVSRAFQRAAERALYNTILMKRPRATVDLCNTLAANVRLAVFVDALTIFVQTESDKGGDEGDGEKDDEDEEESSKSSGADASGFPANYWEGVSAALRQMTRLRFFNLHVDGDAAYAWILRGCTFKLHSFHCDLVWDANLIEFLETQDQLLDLYLADYVSPVTAAPTPQPEAGSRPQSLVPPPPSPQSSAPSSATIRASSLPALSTLECSFIDAITALVPGRPVSRVKTCFSSADTPGKTAELRQLGASLRRATGAAAAHGRVYSLDLADSAYTEDFSLVVLAELSRRLPELRYLGTLVLPVGLERLQFFGLLMRLRKLHTVELEVSEWEPAPTPQALRALASELRLYCSSIKCVVFVQDFERTVVRAINGFCAVDPEANADNLWRDVEIQHHI</sequence>
<feature type="region of interest" description="Disordered" evidence="1">
    <location>
        <begin position="79"/>
        <end position="107"/>
    </location>
</feature>
<evidence type="ECO:0000256" key="1">
    <source>
        <dbReference type="SAM" id="MobiDB-lite"/>
    </source>
</evidence>
<dbReference type="AlphaFoldDB" id="A0A4V3XCT4"/>
<protein>
    <recommendedName>
        <fullName evidence="4">F-box domain-containing protein</fullName>
    </recommendedName>
</protein>
<feature type="compositionally biased region" description="Acidic residues" evidence="1">
    <location>
        <begin position="85"/>
        <end position="97"/>
    </location>
</feature>
<accession>A0A4V3XCT4</accession>
<evidence type="ECO:0000313" key="2">
    <source>
        <dbReference type="EMBL" id="THH07113.1"/>
    </source>
</evidence>
<dbReference type="OrthoDB" id="3188866at2759"/>